<feature type="compositionally biased region" description="Basic and acidic residues" evidence="1">
    <location>
        <begin position="253"/>
        <end position="263"/>
    </location>
</feature>
<proteinExistence type="predicted"/>
<dbReference type="AlphaFoldDB" id="A0A328DPC3"/>
<dbReference type="Proteomes" id="UP000249390">
    <property type="component" value="Unassembled WGS sequence"/>
</dbReference>
<feature type="compositionally biased region" description="Acidic residues" evidence="1">
    <location>
        <begin position="198"/>
        <end position="213"/>
    </location>
</feature>
<evidence type="ECO:0000256" key="1">
    <source>
        <dbReference type="SAM" id="MobiDB-lite"/>
    </source>
</evidence>
<feature type="compositionally biased region" description="Basic and acidic residues" evidence="1">
    <location>
        <begin position="214"/>
        <end position="224"/>
    </location>
</feature>
<dbReference type="EMBL" id="NQVE01000117">
    <property type="protein sequence ID" value="RAL47100.1"/>
    <property type="molecule type" value="Genomic_DNA"/>
</dbReference>
<keyword evidence="3" id="KW-1185">Reference proteome</keyword>
<accession>A0A328DPC3</accession>
<sequence length="269" mass="30509">MDEEIEHTVMPEDYRDRKALFGWGRGSKGRVGRREVGAPRLVWLGRERKVVLGELSVEARPGRAAGPSLGSTHMAVVHTDQPPLPTLATLGFLSTHQTTTETAVICWQSEQPSVQFAAAIFEGVTFAKKKLRERVQIQDELARKVQPVREFCDSGSTGRASVPIRQWVRKTSIPALNVSPVNNLLGLENAGSQFEGGPSDEEQRETEREEEGEEKINKEKREMEREVDEAEKIEDEKMEGEREEEEDEAEKIEEEKREMERAIQKRTTK</sequence>
<evidence type="ECO:0000313" key="3">
    <source>
        <dbReference type="Proteomes" id="UP000249390"/>
    </source>
</evidence>
<organism evidence="2 3">
    <name type="scientific">Cuscuta australis</name>
    <dbReference type="NCBI Taxonomy" id="267555"/>
    <lineage>
        <taxon>Eukaryota</taxon>
        <taxon>Viridiplantae</taxon>
        <taxon>Streptophyta</taxon>
        <taxon>Embryophyta</taxon>
        <taxon>Tracheophyta</taxon>
        <taxon>Spermatophyta</taxon>
        <taxon>Magnoliopsida</taxon>
        <taxon>eudicotyledons</taxon>
        <taxon>Gunneridae</taxon>
        <taxon>Pentapetalae</taxon>
        <taxon>asterids</taxon>
        <taxon>lamiids</taxon>
        <taxon>Solanales</taxon>
        <taxon>Convolvulaceae</taxon>
        <taxon>Cuscuteae</taxon>
        <taxon>Cuscuta</taxon>
        <taxon>Cuscuta subgen. Grammica</taxon>
        <taxon>Cuscuta sect. Cleistogrammica</taxon>
    </lineage>
</organism>
<feature type="compositionally biased region" description="Acidic residues" evidence="1">
    <location>
        <begin position="225"/>
        <end position="252"/>
    </location>
</feature>
<reference evidence="2 3" key="1">
    <citation type="submission" date="2018-06" db="EMBL/GenBank/DDBJ databases">
        <title>The Genome of Cuscuta australis (Dodder) Provides Insight into the Evolution of Plant Parasitism.</title>
        <authorList>
            <person name="Liu H."/>
        </authorList>
    </citation>
    <scope>NUCLEOTIDE SEQUENCE [LARGE SCALE GENOMIC DNA]</scope>
    <source>
        <strain evidence="3">cv. Yunnan</strain>
        <tissue evidence="2">Vines</tissue>
    </source>
</reference>
<protein>
    <submittedName>
        <fullName evidence="2">Uncharacterized protein</fullName>
    </submittedName>
</protein>
<gene>
    <name evidence="2" type="ORF">DM860_013994</name>
</gene>
<feature type="region of interest" description="Disordered" evidence="1">
    <location>
        <begin position="188"/>
        <end position="269"/>
    </location>
</feature>
<name>A0A328DPC3_9ASTE</name>
<comment type="caution">
    <text evidence="2">The sequence shown here is derived from an EMBL/GenBank/DDBJ whole genome shotgun (WGS) entry which is preliminary data.</text>
</comment>
<evidence type="ECO:0000313" key="2">
    <source>
        <dbReference type="EMBL" id="RAL47100.1"/>
    </source>
</evidence>